<accession>B7QN23</accession>
<dbReference type="Gene3D" id="2.30.29.170">
    <property type="match status" value="2"/>
</dbReference>
<evidence type="ECO:0000313" key="7">
    <source>
        <dbReference type="EMBL" id="EEC20245.1"/>
    </source>
</evidence>
<dbReference type="HOGENOM" id="CLU_1566793_0_0_1"/>
<reference evidence="8" key="2">
    <citation type="submission" date="2020-05" db="UniProtKB">
        <authorList>
            <consortium name="EnsemblMetazoa"/>
        </authorList>
    </citation>
    <scope>IDENTIFICATION</scope>
    <source>
        <strain evidence="8">wikel</strain>
    </source>
</reference>
<dbReference type="GO" id="GO:0005930">
    <property type="term" value="C:axoneme"/>
    <property type="evidence" value="ECO:0007669"/>
    <property type="project" value="UniProtKB-SubCell"/>
</dbReference>
<dbReference type="PANTHER" id="PTHR12086">
    <property type="entry name" value="EF-HAND DOMAIN C-TERMINAL CONTAINING PROTEIN"/>
    <property type="match status" value="1"/>
</dbReference>
<dbReference type="PaxDb" id="6945-B7QN23"/>
<evidence type="ECO:0000256" key="1">
    <source>
        <dbReference type="ARBA" id="ARBA00004430"/>
    </source>
</evidence>
<protein>
    <submittedName>
        <fullName evidence="7 8">EF-Hand domain-containing protein, putative</fullName>
    </submittedName>
</protein>
<gene>
    <name evidence="7" type="ORF">IscW_ISCW015541</name>
</gene>
<feature type="domain" description="DM10" evidence="6">
    <location>
        <begin position="1"/>
        <end position="59"/>
    </location>
</feature>
<reference evidence="7 9" key="1">
    <citation type="submission" date="2008-03" db="EMBL/GenBank/DDBJ databases">
        <title>Annotation of Ixodes scapularis.</title>
        <authorList>
            <consortium name="Ixodes scapularis Genome Project Consortium"/>
            <person name="Caler E."/>
            <person name="Hannick L.I."/>
            <person name="Bidwell S."/>
            <person name="Joardar V."/>
            <person name="Thiagarajan M."/>
            <person name="Amedeo P."/>
            <person name="Galinsky K.J."/>
            <person name="Schobel S."/>
            <person name="Inman J."/>
            <person name="Hostetler J."/>
            <person name="Miller J."/>
            <person name="Hammond M."/>
            <person name="Megy K."/>
            <person name="Lawson D."/>
            <person name="Kodira C."/>
            <person name="Sutton G."/>
            <person name="Meyer J."/>
            <person name="Hill C.A."/>
            <person name="Birren B."/>
            <person name="Nene V."/>
            <person name="Collins F."/>
            <person name="Alarcon-Chaidez F."/>
            <person name="Wikel S."/>
            <person name="Strausberg R."/>
        </authorList>
    </citation>
    <scope>NUCLEOTIDE SEQUENCE [LARGE SCALE GENOMIC DNA]</scope>
    <source>
        <strain evidence="9">Wikel</strain>
        <strain evidence="7">Wikel colony</strain>
    </source>
</reference>
<evidence type="ECO:0000256" key="4">
    <source>
        <dbReference type="ARBA" id="ARBA00023212"/>
    </source>
</evidence>
<dbReference type="EMBL" id="DS975385">
    <property type="protein sequence ID" value="EEC20245.1"/>
    <property type="molecule type" value="Genomic_DNA"/>
</dbReference>
<evidence type="ECO:0000259" key="6">
    <source>
        <dbReference type="PROSITE" id="PS51336"/>
    </source>
</evidence>
<keyword evidence="9" id="KW-1185">Reference proteome</keyword>
<keyword evidence="5" id="KW-0966">Cell projection</keyword>
<name>B7QN23_IXOSC</name>
<keyword evidence="3" id="KW-0677">Repeat</keyword>
<dbReference type="InterPro" id="IPR040193">
    <property type="entry name" value="EFHC1/EFHC2/EFHB"/>
</dbReference>
<dbReference type="AlphaFoldDB" id="B7QN23"/>
<dbReference type="EMBL" id="ABJB010278580">
    <property type="status" value="NOT_ANNOTATED_CDS"/>
    <property type="molecule type" value="Genomic_DNA"/>
</dbReference>
<dbReference type="PROSITE" id="PS51336">
    <property type="entry name" value="DM10"/>
    <property type="match status" value="2"/>
</dbReference>
<dbReference type="VEuPathDB" id="VectorBase:ISCP_038559"/>
<sequence>RSSSLIQGCIVRRHKIRKPDGKHFHWSDLNIGERISIYGITYKIVNCDKFTRDYLRDQGISVGSPEPLPQDPYTAGRGTYQQRKLHTTKTNRDKLWKFLKYDRQVLRFFCVEDGLLVSPHSRKKLVLQYFLVDDTLDLREMHRPMETRDLAPILLGRQRVPRVQEHKGGIE</sequence>
<feature type="non-terminal residue" evidence="7">
    <location>
        <position position="1"/>
    </location>
</feature>
<feature type="domain" description="DM10" evidence="6">
    <location>
        <begin position="102"/>
        <end position="171"/>
    </location>
</feature>
<dbReference type="VEuPathDB" id="VectorBase:ISCI015541"/>
<comment type="subcellular location">
    <subcellularLocation>
        <location evidence="1">Cytoplasm</location>
        <location evidence="1">Cytoskeleton</location>
        <location evidence="1">Cilium axoneme</location>
    </subcellularLocation>
</comment>
<evidence type="ECO:0000313" key="8">
    <source>
        <dbReference type="EnsemblMetazoa" id="ISCW015541-PA"/>
    </source>
</evidence>
<dbReference type="InterPro" id="IPR006602">
    <property type="entry name" value="DM10_dom"/>
</dbReference>
<keyword evidence="2" id="KW-0963">Cytoplasm</keyword>
<dbReference type="Proteomes" id="UP000001555">
    <property type="component" value="Unassembled WGS sequence"/>
</dbReference>
<organism>
    <name type="scientific">Ixodes scapularis</name>
    <name type="common">Black-legged tick</name>
    <name type="synonym">Deer tick</name>
    <dbReference type="NCBI Taxonomy" id="6945"/>
    <lineage>
        <taxon>Eukaryota</taxon>
        <taxon>Metazoa</taxon>
        <taxon>Ecdysozoa</taxon>
        <taxon>Arthropoda</taxon>
        <taxon>Chelicerata</taxon>
        <taxon>Arachnida</taxon>
        <taxon>Acari</taxon>
        <taxon>Parasitiformes</taxon>
        <taxon>Ixodida</taxon>
        <taxon>Ixodoidea</taxon>
        <taxon>Ixodidae</taxon>
        <taxon>Ixodinae</taxon>
        <taxon>Ixodes</taxon>
    </lineage>
</organism>
<evidence type="ECO:0000256" key="3">
    <source>
        <dbReference type="ARBA" id="ARBA00022737"/>
    </source>
</evidence>
<dbReference type="EMBL" id="ABJB011062295">
    <property type="status" value="NOT_ANNOTATED_CDS"/>
    <property type="molecule type" value="Genomic_DNA"/>
</dbReference>
<keyword evidence="4" id="KW-0206">Cytoskeleton</keyword>
<evidence type="ECO:0000313" key="9">
    <source>
        <dbReference type="Proteomes" id="UP000001555"/>
    </source>
</evidence>
<dbReference type="VEuPathDB" id="VectorBase:ISCW015541"/>
<dbReference type="Pfam" id="PF06565">
    <property type="entry name" value="DM10_dom"/>
    <property type="match status" value="2"/>
</dbReference>
<dbReference type="OrthoDB" id="10255210at2759"/>
<evidence type="ECO:0000256" key="5">
    <source>
        <dbReference type="ARBA" id="ARBA00023273"/>
    </source>
</evidence>
<dbReference type="STRING" id="6945.B7QN23"/>
<dbReference type="SMART" id="SM00676">
    <property type="entry name" value="DM10"/>
    <property type="match status" value="1"/>
</dbReference>
<dbReference type="EnsemblMetazoa" id="ISCW015541-RA">
    <property type="protein sequence ID" value="ISCW015541-PA"/>
    <property type="gene ID" value="ISCW015541"/>
</dbReference>
<evidence type="ECO:0000256" key="2">
    <source>
        <dbReference type="ARBA" id="ARBA00022490"/>
    </source>
</evidence>
<proteinExistence type="predicted"/>